<evidence type="ECO:0000256" key="2">
    <source>
        <dbReference type="ARBA" id="ARBA00022801"/>
    </source>
</evidence>
<keyword evidence="6" id="KW-1185">Reference proteome</keyword>
<protein>
    <submittedName>
        <fullName evidence="5">Alpha/Beta hydrolase protein</fullName>
    </submittedName>
</protein>
<dbReference type="Gene3D" id="3.40.50.1820">
    <property type="entry name" value="alpha/beta hydrolase"/>
    <property type="match status" value="1"/>
</dbReference>
<dbReference type="Pfam" id="PF06441">
    <property type="entry name" value="EHN"/>
    <property type="match status" value="1"/>
</dbReference>
<dbReference type="InterPro" id="IPR029058">
    <property type="entry name" value="AB_hydrolase_fold"/>
</dbReference>
<dbReference type="STRING" id="4999.A0A1Y1UPX5"/>
<dbReference type="GO" id="GO:0004301">
    <property type="term" value="F:epoxide hydrolase activity"/>
    <property type="evidence" value="ECO:0007669"/>
    <property type="project" value="TreeGrafter"/>
</dbReference>
<dbReference type="InterPro" id="IPR000639">
    <property type="entry name" value="Epox_hydrolase-like"/>
</dbReference>
<dbReference type="Proteomes" id="UP000193218">
    <property type="component" value="Unassembled WGS sequence"/>
</dbReference>
<evidence type="ECO:0000313" key="5">
    <source>
        <dbReference type="EMBL" id="ORX40073.1"/>
    </source>
</evidence>
<dbReference type="OrthoDB" id="7130006at2759"/>
<dbReference type="PRINTS" id="PR00412">
    <property type="entry name" value="EPOXHYDRLASE"/>
</dbReference>
<dbReference type="AlphaFoldDB" id="A0A1Y1UPX5"/>
<feature type="domain" description="Epoxide hydrolase N-terminal" evidence="4">
    <location>
        <begin position="20"/>
        <end position="131"/>
    </location>
</feature>
<feature type="active site" description="Proton acceptor" evidence="3">
    <location>
        <position position="375"/>
    </location>
</feature>
<gene>
    <name evidence="5" type="ORF">BD324DRAFT_576261</name>
</gene>
<keyword evidence="2 5" id="KW-0378">Hydrolase</keyword>
<dbReference type="PANTHER" id="PTHR21661">
    <property type="entry name" value="EPOXIDE HYDROLASE 1-RELATED"/>
    <property type="match status" value="1"/>
</dbReference>
<evidence type="ECO:0000256" key="3">
    <source>
        <dbReference type="PIRSR" id="PIRSR001112-1"/>
    </source>
</evidence>
<proteinExistence type="inferred from homology"/>
<feature type="active site" description="Nucleophile" evidence="3">
    <location>
        <position position="198"/>
    </location>
</feature>
<comment type="caution">
    <text evidence="5">The sequence shown here is derived from an EMBL/GenBank/DDBJ whole genome shotgun (WGS) entry which is preliminary data.</text>
</comment>
<dbReference type="InterPro" id="IPR016292">
    <property type="entry name" value="Epoxide_hydrolase"/>
</dbReference>
<comment type="similarity">
    <text evidence="1">Belongs to the peptidase S33 family.</text>
</comment>
<dbReference type="InterPro" id="IPR010497">
    <property type="entry name" value="Epoxide_hydro_N"/>
</dbReference>
<dbReference type="EMBL" id="NBSH01000002">
    <property type="protein sequence ID" value="ORX40073.1"/>
    <property type="molecule type" value="Genomic_DNA"/>
</dbReference>
<evidence type="ECO:0000256" key="1">
    <source>
        <dbReference type="ARBA" id="ARBA00010088"/>
    </source>
</evidence>
<accession>A0A1Y1UPX5</accession>
<dbReference type="PIRSF" id="PIRSF001112">
    <property type="entry name" value="Epoxide_hydrolase"/>
    <property type="match status" value="1"/>
</dbReference>
<evidence type="ECO:0000313" key="6">
    <source>
        <dbReference type="Proteomes" id="UP000193218"/>
    </source>
</evidence>
<evidence type="ECO:0000259" key="4">
    <source>
        <dbReference type="Pfam" id="PF06441"/>
    </source>
</evidence>
<dbReference type="PANTHER" id="PTHR21661:SF39">
    <property type="entry name" value="HYDROLASE, PUTATIVE (AFU_ORTHOLOGUE AFUA_3G08960)-RELATED"/>
    <property type="match status" value="1"/>
</dbReference>
<feature type="active site" description="Proton donor" evidence="3">
    <location>
        <position position="319"/>
    </location>
</feature>
<organism evidence="5 6">
    <name type="scientific">Kockovaella imperatae</name>
    <dbReference type="NCBI Taxonomy" id="4999"/>
    <lineage>
        <taxon>Eukaryota</taxon>
        <taxon>Fungi</taxon>
        <taxon>Dikarya</taxon>
        <taxon>Basidiomycota</taxon>
        <taxon>Agaricomycotina</taxon>
        <taxon>Tremellomycetes</taxon>
        <taxon>Tremellales</taxon>
        <taxon>Cuniculitremaceae</taxon>
        <taxon>Kockovaella</taxon>
    </lineage>
</organism>
<dbReference type="GeneID" id="33554989"/>
<name>A0A1Y1UPX5_9TREE</name>
<dbReference type="SUPFAM" id="SSF53474">
    <property type="entry name" value="alpha/beta-Hydrolases"/>
    <property type="match status" value="1"/>
</dbReference>
<reference evidence="5 6" key="1">
    <citation type="submission" date="2017-03" db="EMBL/GenBank/DDBJ databases">
        <title>Widespread Adenine N6-methylation of Active Genes in Fungi.</title>
        <authorList>
            <consortium name="DOE Joint Genome Institute"/>
            <person name="Mondo S.J."/>
            <person name="Dannebaum R.O."/>
            <person name="Kuo R.C."/>
            <person name="Louie K.B."/>
            <person name="Bewick A.J."/>
            <person name="Labutti K."/>
            <person name="Haridas S."/>
            <person name="Kuo A."/>
            <person name="Salamov A."/>
            <person name="Ahrendt S.R."/>
            <person name="Lau R."/>
            <person name="Bowen B.P."/>
            <person name="Lipzen A."/>
            <person name="Sullivan W."/>
            <person name="Andreopoulos W.B."/>
            <person name="Clum A."/>
            <person name="Lindquist E."/>
            <person name="Daum C."/>
            <person name="Northen T.R."/>
            <person name="Ramamoorthy G."/>
            <person name="Schmitz R.J."/>
            <person name="Gryganskyi A."/>
            <person name="Culley D."/>
            <person name="Magnuson J."/>
            <person name="James T.Y."/>
            <person name="O'Malley M.A."/>
            <person name="Stajich J.E."/>
            <person name="Spatafora J.W."/>
            <person name="Visel A."/>
            <person name="Grigoriev I.V."/>
        </authorList>
    </citation>
    <scope>NUCLEOTIDE SEQUENCE [LARGE SCALE GENOMIC DNA]</scope>
    <source>
        <strain evidence="5 6">NRRL Y-17943</strain>
    </source>
</reference>
<sequence>MGPSSKPFGNPPQKPTFPIHNLNVHFPQSDIDDLRSRLNNARPLRTTWENSFTDAALGIRQDWMDQAIAYWRNKYDWREVEEKINKYPNYMASLKAREHEQSIHFTALFSEKTDAVPVLMLHGWPGSFLEFQPLMDDLVSNYSPSDLPIHLICPSHTGYGLSGPPPRHDKFTKRDAAELYDGLMRGLGFDSYVVQAGDFGALIARLMAENFDGCKAIHLNRLHLERPETRDIAPTTKEEEKAVAEAKEWNLYEAAYKREQVTKPATIGIVASSDPVAMLAWIGEKFLAWSDETPSLDMILSNVTLYWLTESFPTGLWAYNDDHPPVAVKGTSPHNKHEKPVGYSLFPKDHETYPESYVKKAMNLVWFRQHDKGGHFAALECPKVLLQDLLDFVKEVWSNH</sequence>
<dbReference type="GO" id="GO:0097176">
    <property type="term" value="P:epoxide metabolic process"/>
    <property type="evidence" value="ECO:0007669"/>
    <property type="project" value="TreeGrafter"/>
</dbReference>
<dbReference type="RefSeq" id="XP_021873858.1">
    <property type="nucleotide sequence ID" value="XM_022013181.1"/>
</dbReference>
<dbReference type="InParanoid" id="A0A1Y1UPX5"/>